<proteinExistence type="predicted"/>
<sequence length="64" mass="6903">MLDKFNESAIKLYEPPIDKLSINFKTDSPVVVSFSSLIFASTLLPSENPIAADLPLEGGAYSCP</sequence>
<accession>A0A645D9W8</accession>
<dbReference type="AlphaFoldDB" id="A0A645D9W8"/>
<comment type="caution">
    <text evidence="1">The sequence shown here is derived from an EMBL/GenBank/DDBJ whole genome shotgun (WGS) entry which is preliminary data.</text>
</comment>
<protein>
    <submittedName>
        <fullName evidence="1">Uncharacterized protein</fullName>
    </submittedName>
</protein>
<organism evidence="1">
    <name type="scientific">bioreactor metagenome</name>
    <dbReference type="NCBI Taxonomy" id="1076179"/>
    <lineage>
        <taxon>unclassified sequences</taxon>
        <taxon>metagenomes</taxon>
        <taxon>ecological metagenomes</taxon>
    </lineage>
</organism>
<evidence type="ECO:0000313" key="1">
    <source>
        <dbReference type="EMBL" id="MPM85412.1"/>
    </source>
</evidence>
<reference evidence="1" key="1">
    <citation type="submission" date="2019-08" db="EMBL/GenBank/DDBJ databases">
        <authorList>
            <person name="Kucharzyk K."/>
            <person name="Murdoch R.W."/>
            <person name="Higgins S."/>
            <person name="Loffler F."/>
        </authorList>
    </citation>
    <scope>NUCLEOTIDE SEQUENCE</scope>
</reference>
<dbReference type="EMBL" id="VSSQ01033728">
    <property type="protein sequence ID" value="MPM85412.1"/>
    <property type="molecule type" value="Genomic_DNA"/>
</dbReference>
<gene>
    <name evidence="1" type="ORF">SDC9_132493</name>
</gene>
<name>A0A645D9W8_9ZZZZ</name>